<gene>
    <name evidence="2" type="ORF">FB192DRAFT_1372013</name>
</gene>
<feature type="compositionally biased region" description="Polar residues" evidence="1">
    <location>
        <begin position="19"/>
        <end position="33"/>
    </location>
</feature>
<evidence type="ECO:0000256" key="1">
    <source>
        <dbReference type="SAM" id="MobiDB-lite"/>
    </source>
</evidence>
<evidence type="ECO:0000313" key="2">
    <source>
        <dbReference type="EMBL" id="KAF1804266.1"/>
    </source>
</evidence>
<dbReference type="EMBL" id="JAAECE010000003">
    <property type="protein sequence ID" value="KAF1804266.1"/>
    <property type="molecule type" value="Genomic_DNA"/>
</dbReference>
<comment type="caution">
    <text evidence="2">The sequence shown here is derived from an EMBL/GenBank/DDBJ whole genome shotgun (WGS) entry which is preliminary data.</text>
</comment>
<accession>A0A8H4BMW6</accession>
<evidence type="ECO:0000313" key="3">
    <source>
        <dbReference type="Proteomes" id="UP000469890"/>
    </source>
</evidence>
<dbReference type="AlphaFoldDB" id="A0A8H4BMW6"/>
<name>A0A8H4BMW6_MUCCL</name>
<reference evidence="2 3" key="1">
    <citation type="submission" date="2019-09" db="EMBL/GenBank/DDBJ databases">
        <authorList>
            <consortium name="DOE Joint Genome Institute"/>
            <person name="Mondo S.J."/>
            <person name="Navarro-Mendoza M.I."/>
            <person name="Perez-Arques C."/>
            <person name="Panchal S."/>
            <person name="Nicolas F.E."/>
            <person name="Ganguly P."/>
            <person name="Pangilinan J."/>
            <person name="Grigoriev I."/>
            <person name="Heitman J."/>
            <person name="Sanya K."/>
            <person name="Garre V."/>
        </authorList>
    </citation>
    <scope>NUCLEOTIDE SEQUENCE [LARGE SCALE GENOMIC DNA]</scope>
    <source>
        <strain evidence="2 3">MU402</strain>
    </source>
</reference>
<protein>
    <submittedName>
        <fullName evidence="2">Uncharacterized protein</fullName>
    </submittedName>
</protein>
<organism evidence="2 3">
    <name type="scientific">Mucor circinelloides f. lusitanicus</name>
    <name type="common">Mucor racemosus var. lusitanicus</name>
    <dbReference type="NCBI Taxonomy" id="29924"/>
    <lineage>
        <taxon>Eukaryota</taxon>
        <taxon>Fungi</taxon>
        <taxon>Fungi incertae sedis</taxon>
        <taxon>Mucoromycota</taxon>
        <taxon>Mucoromycotina</taxon>
        <taxon>Mucoromycetes</taxon>
        <taxon>Mucorales</taxon>
        <taxon>Mucorineae</taxon>
        <taxon>Mucoraceae</taxon>
        <taxon>Mucor</taxon>
    </lineage>
</organism>
<proteinExistence type="predicted"/>
<feature type="compositionally biased region" description="Low complexity" evidence="1">
    <location>
        <begin position="8"/>
        <end position="18"/>
    </location>
</feature>
<sequence>MQSQVALQQQQQQQQQQQPILQTKLTPTQSPRPVTNVPGSAAAIIATTPNATTHTPMAALRPGMGPDDKVVNTTMYATDVLKSVAAILASADQPKDSDQQLTVVKDGPRSALLFEPYPIKMDSEEDDEDDEEEDVSIEEKGKMVISKQEIKDTWYQVGMDTDVPQLSEIMTGFHWQDDSQTLCSVIKRCA</sequence>
<dbReference type="Proteomes" id="UP000469890">
    <property type="component" value="Unassembled WGS sequence"/>
</dbReference>
<feature type="compositionally biased region" description="Low complexity" evidence="1">
    <location>
        <begin position="41"/>
        <end position="59"/>
    </location>
</feature>
<feature type="region of interest" description="Disordered" evidence="1">
    <location>
        <begin position="1"/>
        <end position="65"/>
    </location>
</feature>